<keyword evidence="6" id="KW-0805">Transcription regulation</keyword>
<dbReference type="Pfam" id="PF00010">
    <property type="entry name" value="HLH"/>
    <property type="match status" value="1"/>
</dbReference>
<feature type="region of interest" description="Disordered" evidence="10">
    <location>
        <begin position="106"/>
        <end position="131"/>
    </location>
</feature>
<dbReference type="SMART" id="SM00353">
    <property type="entry name" value="HLH"/>
    <property type="match status" value="1"/>
</dbReference>
<keyword evidence="5" id="KW-0524">Neurogenesis</keyword>
<feature type="compositionally biased region" description="Basic residues" evidence="10">
    <location>
        <begin position="250"/>
        <end position="262"/>
    </location>
</feature>
<dbReference type="InterPro" id="IPR011598">
    <property type="entry name" value="bHLH_dom"/>
</dbReference>
<dbReference type="SUPFAM" id="SSF47459">
    <property type="entry name" value="HLH, helix-loop-helix DNA-binding domain"/>
    <property type="match status" value="1"/>
</dbReference>
<comment type="subcellular location">
    <subcellularLocation>
        <location evidence="1">Nucleus</location>
    </subcellularLocation>
</comment>
<reference evidence="12" key="2">
    <citation type="submission" date="2014-03" db="EMBL/GenBank/DDBJ databases">
        <authorList>
            <person name="Genoscope - CEA"/>
        </authorList>
    </citation>
    <scope>NUCLEOTIDE SEQUENCE</scope>
</reference>
<dbReference type="GO" id="GO:0046983">
    <property type="term" value="F:protein dimerization activity"/>
    <property type="evidence" value="ECO:0007669"/>
    <property type="project" value="InterPro"/>
</dbReference>
<dbReference type="InterPro" id="IPR050359">
    <property type="entry name" value="bHLH_transcription_factors"/>
</dbReference>
<dbReference type="GO" id="GO:0005634">
    <property type="term" value="C:nucleus"/>
    <property type="evidence" value="ECO:0007669"/>
    <property type="project" value="UniProtKB-SubCell"/>
</dbReference>
<dbReference type="GO" id="GO:0000981">
    <property type="term" value="F:DNA-binding transcription factor activity, RNA polymerase II-specific"/>
    <property type="evidence" value="ECO:0007669"/>
    <property type="project" value="TreeGrafter"/>
</dbReference>
<evidence type="ECO:0000256" key="7">
    <source>
        <dbReference type="ARBA" id="ARBA00023125"/>
    </source>
</evidence>
<dbReference type="PANTHER" id="PTHR19290">
    <property type="entry name" value="BASIC HELIX-LOOP-HELIX PROTEIN NEUROGENIN-RELATED"/>
    <property type="match status" value="1"/>
</dbReference>
<name>A0A060X0X7_ONCMY</name>
<feature type="compositionally biased region" description="Acidic residues" evidence="10">
    <location>
        <begin position="224"/>
        <end position="246"/>
    </location>
</feature>
<feature type="region of interest" description="Disordered" evidence="10">
    <location>
        <begin position="215"/>
        <end position="269"/>
    </location>
</feature>
<dbReference type="Gene3D" id="4.10.280.10">
    <property type="entry name" value="Helix-loop-helix DNA-binding domain"/>
    <property type="match status" value="1"/>
</dbReference>
<evidence type="ECO:0000256" key="6">
    <source>
        <dbReference type="ARBA" id="ARBA00023015"/>
    </source>
</evidence>
<feature type="compositionally biased region" description="Basic and acidic residues" evidence="10">
    <location>
        <begin position="111"/>
        <end position="131"/>
    </location>
</feature>
<keyword evidence="9" id="KW-0539">Nucleus</keyword>
<dbReference type="PROSITE" id="PS50888">
    <property type="entry name" value="BHLH"/>
    <property type="match status" value="1"/>
</dbReference>
<dbReference type="InterPro" id="IPR022575">
    <property type="entry name" value="NeuroD_DUF"/>
</dbReference>
<dbReference type="GO" id="GO:0061564">
    <property type="term" value="P:axon development"/>
    <property type="evidence" value="ECO:0007669"/>
    <property type="project" value="TreeGrafter"/>
</dbReference>
<dbReference type="GO" id="GO:0070888">
    <property type="term" value="F:E-box binding"/>
    <property type="evidence" value="ECO:0007669"/>
    <property type="project" value="TreeGrafter"/>
</dbReference>
<dbReference type="GO" id="GO:0007423">
    <property type="term" value="P:sensory organ development"/>
    <property type="evidence" value="ECO:0007669"/>
    <property type="project" value="TreeGrafter"/>
</dbReference>
<sequence length="513" mass="58094">MRLKQTPQDWVAPRHPGYTIYTSKHTSHGRDANDVKTSTANTSQLTPASLTHTEILFPAGLFKCFHRFLSQCLSVTSSSCQRDVLFQELYLKFNLPLLFPAGSRSQSVQLDGERETDRQRERKKDKEKKESRTTLVLSPIAITKRCWRVKLPGRLLRRCALFDTGSRKMLTLPFDEPAMRPGTGTQFGANFPLDCVREIKVSKQEPFLKAADTISQTHIKTTEDELESERDEDEREELGQEDEDVDGLPGRRRGPRKKKMTKGRVDRVKIRRQEANARERSRMHGLNDALDCLRKVVPCYSKTQKLSKIETLRLAKNYIWALSEILSTGKRPDLLAFVQALCKGLSQPTTNLVAGCLQLNARNVITDHNGETSFTGRSPFDAMYPAPYHSHGSSTMDSAKPFRPFSSYCSAYESFYESTSPECSSPQFDSGALSPPINFNGIFSLKHEEPADYGKSCHYGMRYCAAVAGRNSLGQNSMSRGSSDIRDIHVPYDIHLRSQFYPMQEELNTPFHN</sequence>
<dbReference type="CDD" id="cd19722">
    <property type="entry name" value="bHLH_TS_NeuroD6_ATOH2"/>
    <property type="match status" value="1"/>
</dbReference>
<keyword evidence="8" id="KW-0804">Transcription</keyword>
<comment type="subunit">
    <text evidence="2">Efficient DNA binding requires dimerization with another bHLH protein.</text>
</comment>
<dbReference type="Pfam" id="PF12533">
    <property type="entry name" value="Neuro_bHLH"/>
    <property type="match status" value="1"/>
</dbReference>
<dbReference type="PANTHER" id="PTHR19290:SF9">
    <property type="entry name" value="NEUROGENIC DIFFERENTIATION FACTOR 6"/>
    <property type="match status" value="1"/>
</dbReference>
<dbReference type="InterPro" id="IPR036638">
    <property type="entry name" value="HLH_DNA-bd_sf"/>
</dbReference>
<evidence type="ECO:0000313" key="12">
    <source>
        <dbReference type="EMBL" id="CDQ70989.1"/>
    </source>
</evidence>
<dbReference type="FunFam" id="4.10.280.10:FF:000006">
    <property type="entry name" value="Neurogenic differentiation factor"/>
    <property type="match status" value="1"/>
</dbReference>
<dbReference type="GO" id="GO:0045944">
    <property type="term" value="P:positive regulation of transcription by RNA polymerase II"/>
    <property type="evidence" value="ECO:0007669"/>
    <property type="project" value="TreeGrafter"/>
</dbReference>
<accession>A0A060X0X7</accession>
<dbReference type="STRING" id="8022.A0A060X0X7"/>
<feature type="domain" description="BHLH" evidence="11">
    <location>
        <begin position="270"/>
        <end position="322"/>
    </location>
</feature>
<dbReference type="PaxDb" id="8022-A0A060X0X7"/>
<keyword evidence="3" id="KW-0217">Developmental protein</keyword>
<evidence type="ECO:0000256" key="8">
    <source>
        <dbReference type="ARBA" id="ARBA00023163"/>
    </source>
</evidence>
<evidence type="ECO:0000256" key="10">
    <source>
        <dbReference type="SAM" id="MobiDB-lite"/>
    </source>
</evidence>
<evidence type="ECO:0000256" key="4">
    <source>
        <dbReference type="ARBA" id="ARBA00022782"/>
    </source>
</evidence>
<evidence type="ECO:0000259" key="11">
    <source>
        <dbReference type="PROSITE" id="PS50888"/>
    </source>
</evidence>
<reference evidence="12" key="1">
    <citation type="journal article" date="2014" name="Nat. Commun.">
        <title>The rainbow trout genome provides novel insights into evolution after whole-genome duplication in vertebrates.</title>
        <authorList>
            <person name="Berthelot C."/>
            <person name="Brunet F."/>
            <person name="Chalopin D."/>
            <person name="Juanchich A."/>
            <person name="Bernard M."/>
            <person name="Noel B."/>
            <person name="Bento P."/>
            <person name="Da Silva C."/>
            <person name="Labadie K."/>
            <person name="Alberti A."/>
            <person name="Aury J.M."/>
            <person name="Louis A."/>
            <person name="Dehais P."/>
            <person name="Bardou P."/>
            <person name="Montfort J."/>
            <person name="Klopp C."/>
            <person name="Cabau C."/>
            <person name="Gaspin C."/>
            <person name="Thorgaard G.H."/>
            <person name="Boussaha M."/>
            <person name="Quillet E."/>
            <person name="Guyomard R."/>
            <person name="Galiana D."/>
            <person name="Bobe J."/>
            <person name="Volff J.N."/>
            <person name="Genet C."/>
            <person name="Wincker P."/>
            <person name="Jaillon O."/>
            <person name="Roest Crollius H."/>
            <person name="Guiguen Y."/>
        </authorList>
    </citation>
    <scope>NUCLEOTIDE SEQUENCE [LARGE SCALE GENOMIC DNA]</scope>
</reference>
<evidence type="ECO:0000256" key="9">
    <source>
        <dbReference type="ARBA" id="ARBA00023242"/>
    </source>
</evidence>
<dbReference type="EMBL" id="FR904743">
    <property type="protein sequence ID" value="CDQ70989.1"/>
    <property type="molecule type" value="Genomic_DNA"/>
</dbReference>
<keyword evidence="7" id="KW-0238">DNA-binding</keyword>
<proteinExistence type="predicted"/>
<evidence type="ECO:0000256" key="5">
    <source>
        <dbReference type="ARBA" id="ARBA00022902"/>
    </source>
</evidence>
<evidence type="ECO:0000256" key="2">
    <source>
        <dbReference type="ARBA" id="ARBA00011571"/>
    </source>
</evidence>
<dbReference type="AlphaFoldDB" id="A0A060X0X7"/>
<organism evidence="12 13">
    <name type="scientific">Oncorhynchus mykiss</name>
    <name type="common">Rainbow trout</name>
    <name type="synonym">Salmo gairdneri</name>
    <dbReference type="NCBI Taxonomy" id="8022"/>
    <lineage>
        <taxon>Eukaryota</taxon>
        <taxon>Metazoa</taxon>
        <taxon>Chordata</taxon>
        <taxon>Craniata</taxon>
        <taxon>Vertebrata</taxon>
        <taxon>Euteleostomi</taxon>
        <taxon>Actinopterygii</taxon>
        <taxon>Neopterygii</taxon>
        <taxon>Teleostei</taxon>
        <taxon>Protacanthopterygii</taxon>
        <taxon>Salmoniformes</taxon>
        <taxon>Salmonidae</taxon>
        <taxon>Salmoninae</taxon>
        <taxon>Oncorhynchus</taxon>
    </lineage>
</organism>
<evidence type="ECO:0000313" key="13">
    <source>
        <dbReference type="Proteomes" id="UP000193380"/>
    </source>
</evidence>
<dbReference type="Proteomes" id="UP000193380">
    <property type="component" value="Unassembled WGS sequence"/>
</dbReference>
<gene>
    <name evidence="12" type="ORF">GSONMT00000561001</name>
</gene>
<evidence type="ECO:0000256" key="1">
    <source>
        <dbReference type="ARBA" id="ARBA00004123"/>
    </source>
</evidence>
<keyword evidence="4" id="KW-0221">Differentiation</keyword>
<evidence type="ECO:0000256" key="3">
    <source>
        <dbReference type="ARBA" id="ARBA00022473"/>
    </source>
</evidence>
<protein>
    <recommendedName>
        <fullName evidence="11">BHLH domain-containing protein</fullName>
    </recommendedName>
</protein>